<evidence type="ECO:0008006" key="3">
    <source>
        <dbReference type="Google" id="ProtNLM"/>
    </source>
</evidence>
<dbReference type="OrthoDB" id="8909581at2"/>
<dbReference type="InterPro" id="IPR011008">
    <property type="entry name" value="Dimeric_a/b-barrel"/>
</dbReference>
<organism evidence="1 2">
    <name type="scientific">Panacagrimonas perspica</name>
    <dbReference type="NCBI Taxonomy" id="381431"/>
    <lineage>
        <taxon>Bacteria</taxon>
        <taxon>Pseudomonadati</taxon>
        <taxon>Pseudomonadota</taxon>
        <taxon>Gammaproteobacteria</taxon>
        <taxon>Nevskiales</taxon>
        <taxon>Nevskiaceae</taxon>
        <taxon>Panacagrimonas</taxon>
    </lineage>
</organism>
<gene>
    <name evidence="1" type="ORF">DFR24_2049</name>
</gene>
<dbReference type="AlphaFoldDB" id="A0A4S3KB07"/>
<protein>
    <recommendedName>
        <fullName evidence="3">DUF1330 domain-containing protein</fullName>
    </recommendedName>
</protein>
<keyword evidence="2" id="KW-1185">Reference proteome</keyword>
<dbReference type="Proteomes" id="UP000295341">
    <property type="component" value="Unassembled WGS sequence"/>
</dbReference>
<name>A0A4S3KB07_9GAMM</name>
<sequence length="140" mass="15242">MNKNFLLAELKVHPDRGPVTMLNLVKFRPYSLDGNGTGADAYHRYLAAAGAEAKRRGCSLVWGADVSQAALHHGGDADWDWALIVHYSSRDAFTDFVTCPAYLEANVHRENGVAKHMILATKTAAGFDRLLVDTGDSAAR</sequence>
<dbReference type="PANTHER" id="PTHR40257:SF1">
    <property type="entry name" value="DUF1330 DOMAIN-CONTAINING PROTEIN"/>
    <property type="match status" value="1"/>
</dbReference>
<dbReference type="EMBL" id="SOBT01000008">
    <property type="protein sequence ID" value="TDU32649.1"/>
    <property type="molecule type" value="Genomic_DNA"/>
</dbReference>
<dbReference type="RefSeq" id="WP_133881134.1">
    <property type="nucleotide sequence ID" value="NZ_MWIN01000001.1"/>
</dbReference>
<evidence type="ECO:0000313" key="2">
    <source>
        <dbReference type="Proteomes" id="UP000295341"/>
    </source>
</evidence>
<reference evidence="1 2" key="1">
    <citation type="submission" date="2019-03" db="EMBL/GenBank/DDBJ databases">
        <title>Genomic Encyclopedia of Type Strains, Phase IV (KMG-IV): sequencing the most valuable type-strain genomes for metagenomic binning, comparative biology and taxonomic classification.</title>
        <authorList>
            <person name="Goeker M."/>
        </authorList>
    </citation>
    <scope>NUCLEOTIDE SEQUENCE [LARGE SCALE GENOMIC DNA]</scope>
    <source>
        <strain evidence="1 2">DSM 26377</strain>
    </source>
</reference>
<dbReference type="Gene3D" id="3.30.70.100">
    <property type="match status" value="1"/>
</dbReference>
<dbReference type="PANTHER" id="PTHR40257">
    <property type="match status" value="1"/>
</dbReference>
<comment type="caution">
    <text evidence="1">The sequence shown here is derived from an EMBL/GenBank/DDBJ whole genome shotgun (WGS) entry which is preliminary data.</text>
</comment>
<proteinExistence type="predicted"/>
<accession>A0A4S3KB07</accession>
<evidence type="ECO:0000313" key="1">
    <source>
        <dbReference type="EMBL" id="TDU32649.1"/>
    </source>
</evidence>
<dbReference type="SUPFAM" id="SSF54909">
    <property type="entry name" value="Dimeric alpha+beta barrel"/>
    <property type="match status" value="1"/>
</dbReference>